<dbReference type="RefSeq" id="WP_150433866.1">
    <property type="nucleotide sequence ID" value="NZ_VYKJ01000002.1"/>
</dbReference>
<keyword evidence="3" id="KW-1185">Reference proteome</keyword>
<evidence type="ECO:0000313" key="3">
    <source>
        <dbReference type="Proteomes" id="UP000335415"/>
    </source>
</evidence>
<evidence type="ECO:0000259" key="1">
    <source>
        <dbReference type="Pfam" id="PF08937"/>
    </source>
</evidence>
<dbReference type="AlphaFoldDB" id="A0A5J5G3K1"/>
<comment type="caution">
    <text evidence="2">The sequence shown here is derived from an EMBL/GenBank/DDBJ whole genome shotgun (WGS) entry which is preliminary data.</text>
</comment>
<organism evidence="2 3">
    <name type="scientific">Affinibrenneria salicis</name>
    <dbReference type="NCBI Taxonomy" id="2590031"/>
    <lineage>
        <taxon>Bacteria</taxon>
        <taxon>Pseudomonadati</taxon>
        <taxon>Pseudomonadota</taxon>
        <taxon>Gammaproteobacteria</taxon>
        <taxon>Enterobacterales</taxon>
        <taxon>Pectobacteriaceae</taxon>
        <taxon>Affinibrenneria</taxon>
    </lineage>
</organism>
<name>A0A5J5G3K1_9GAMM</name>
<evidence type="ECO:0000313" key="2">
    <source>
        <dbReference type="EMBL" id="KAA9001621.1"/>
    </source>
</evidence>
<gene>
    <name evidence="2" type="ORF">FJU30_04830</name>
</gene>
<dbReference type="Pfam" id="PF08937">
    <property type="entry name" value="ThsB_TIR"/>
    <property type="match status" value="1"/>
</dbReference>
<dbReference type="OrthoDB" id="5389341at2"/>
<reference evidence="2 3" key="1">
    <citation type="submission" date="2019-09" db="EMBL/GenBank/DDBJ databases">
        <authorList>
            <person name="Li Y."/>
        </authorList>
    </citation>
    <scope>NUCLEOTIDE SEQUENCE [LARGE SCALE GENOMIC DNA]</scope>
    <source>
        <strain evidence="2 3">L3-3HA</strain>
    </source>
</reference>
<sequence length="136" mass="15406">MAKEYKVFISHSWQHSDTLETLRKLINARGYFSATYEESTKDNPINSENESYVKIRLAKKIENSDIILALAGIYASHSSWMLWELDKAIELGTPIVGVIPRGQEKISTVVSSRSIVDVRWNTESIIAAIREHAKKA</sequence>
<proteinExistence type="predicted"/>
<dbReference type="EMBL" id="VYKJ01000002">
    <property type="protein sequence ID" value="KAA9001621.1"/>
    <property type="molecule type" value="Genomic_DNA"/>
</dbReference>
<dbReference type="Gene3D" id="3.40.50.9200">
    <property type="entry name" value="Hypothetical protein MTH538"/>
    <property type="match status" value="1"/>
</dbReference>
<dbReference type="InterPro" id="IPR036490">
    <property type="entry name" value="ThsB_TIR-like_sf"/>
</dbReference>
<feature type="domain" description="Thoeris protein ThsB TIR-like" evidence="1">
    <location>
        <begin position="8"/>
        <end position="104"/>
    </location>
</feature>
<protein>
    <submittedName>
        <fullName evidence="2">TIR domain-containing protein</fullName>
    </submittedName>
</protein>
<dbReference type="Proteomes" id="UP000335415">
    <property type="component" value="Unassembled WGS sequence"/>
</dbReference>
<dbReference type="InterPro" id="IPR015032">
    <property type="entry name" value="ThsB__TIR-like_domain"/>
</dbReference>
<dbReference type="SUPFAM" id="SSF52206">
    <property type="entry name" value="Hypothetical protein MTH538"/>
    <property type="match status" value="1"/>
</dbReference>
<accession>A0A5J5G3K1</accession>